<proteinExistence type="predicted"/>
<name>A5CZW3_PELTS</name>
<sequence>MSDNEKKKMTRKEFEEQIIKKAQADKEFKQGLINDPKEALGKLGVRIPEEVEVKVLEESPQVFYLVLPVNPDELTDSQLDAVAGGFCFLDYAPICGIDTDHSDQPCILLLSL</sequence>
<dbReference type="SUPFAM" id="SSF56209">
    <property type="entry name" value="Nitrile hydratase alpha chain"/>
    <property type="match status" value="1"/>
</dbReference>
<keyword evidence="1" id="KW-0479">Metal-binding</keyword>
<evidence type="ECO:0000313" key="3">
    <source>
        <dbReference type="EMBL" id="BAF60468.1"/>
    </source>
</evidence>
<dbReference type="GO" id="GO:0046914">
    <property type="term" value="F:transition metal ion binding"/>
    <property type="evidence" value="ECO:0007669"/>
    <property type="project" value="InterPro"/>
</dbReference>
<keyword evidence="4" id="KW-1185">Reference proteome</keyword>
<dbReference type="Proteomes" id="UP000006556">
    <property type="component" value="Chromosome"/>
</dbReference>
<dbReference type="InterPro" id="IPR004232">
    <property type="entry name" value="CN_Hdrtase_a/SCN_Hdrlase_g"/>
</dbReference>
<gene>
    <name evidence="3" type="ordered locus">PTH_2287</name>
</gene>
<dbReference type="Pfam" id="PF02979">
    <property type="entry name" value="NHase_alpha"/>
    <property type="match status" value="1"/>
</dbReference>
<dbReference type="eggNOG" id="ENOG50339Q3">
    <property type="taxonomic scope" value="Bacteria"/>
</dbReference>
<feature type="domain" description="Nitrile hydratase alpha/Thiocyanate hydrolase gamma" evidence="2">
    <location>
        <begin position="25"/>
        <end position="76"/>
    </location>
</feature>
<dbReference type="STRING" id="370438.PTH_2287"/>
<dbReference type="AlphaFoldDB" id="A5CZW3"/>
<organism evidence="3 4">
    <name type="scientific">Pelotomaculum thermopropionicum (strain DSM 13744 / JCM 10971 / SI)</name>
    <dbReference type="NCBI Taxonomy" id="370438"/>
    <lineage>
        <taxon>Bacteria</taxon>
        <taxon>Bacillati</taxon>
        <taxon>Bacillota</taxon>
        <taxon>Clostridia</taxon>
        <taxon>Eubacteriales</taxon>
        <taxon>Desulfotomaculaceae</taxon>
        <taxon>Pelotomaculum</taxon>
    </lineage>
</organism>
<evidence type="ECO:0000256" key="1">
    <source>
        <dbReference type="ARBA" id="ARBA00022723"/>
    </source>
</evidence>
<dbReference type="EMBL" id="AP009389">
    <property type="protein sequence ID" value="BAF60468.1"/>
    <property type="molecule type" value="Genomic_DNA"/>
</dbReference>
<protein>
    <recommendedName>
        <fullName evidence="2">Nitrile hydratase alpha/Thiocyanate hydrolase gamma domain-containing protein</fullName>
    </recommendedName>
</protein>
<accession>A5CZW3</accession>
<dbReference type="KEGG" id="pth:PTH_2287"/>
<dbReference type="Gene3D" id="3.90.330.10">
    <property type="entry name" value="Nitrile hydratase alpha /Thiocyanate hydrolase gamma"/>
    <property type="match status" value="1"/>
</dbReference>
<evidence type="ECO:0000313" key="4">
    <source>
        <dbReference type="Proteomes" id="UP000006556"/>
    </source>
</evidence>
<reference evidence="4" key="1">
    <citation type="journal article" date="2008" name="Genome Res.">
        <title>The genome of Pelotomaculum thermopropionicum reveals niche-associated evolution in anaerobic microbiota.</title>
        <authorList>
            <person name="Kosaka T."/>
            <person name="Kato S."/>
            <person name="Shimoyama T."/>
            <person name="Ishii S."/>
            <person name="Abe T."/>
            <person name="Watanabe K."/>
        </authorList>
    </citation>
    <scope>NUCLEOTIDE SEQUENCE [LARGE SCALE GENOMIC DNA]</scope>
    <source>
        <strain evidence="4">DSM 13744 / JCM 10971 / SI</strain>
    </source>
</reference>
<evidence type="ECO:0000259" key="2">
    <source>
        <dbReference type="Pfam" id="PF02979"/>
    </source>
</evidence>
<dbReference type="GO" id="GO:0003824">
    <property type="term" value="F:catalytic activity"/>
    <property type="evidence" value="ECO:0007669"/>
    <property type="project" value="InterPro"/>
</dbReference>
<dbReference type="HOGENOM" id="CLU_128602_1_0_9"/>
<dbReference type="NCBIfam" id="TIGR03793">
    <property type="entry name" value="leader_NHLP"/>
    <property type="match status" value="1"/>
</dbReference>
<dbReference type="InterPro" id="IPR022513">
    <property type="entry name" value="TOMM_pelo"/>
</dbReference>
<dbReference type="InterPro" id="IPR036648">
    <property type="entry name" value="CN_Hdrase_a/SCN_Hdrase_g_sf"/>
</dbReference>